<dbReference type="GO" id="GO:0005730">
    <property type="term" value="C:nucleolus"/>
    <property type="evidence" value="ECO:0007669"/>
    <property type="project" value="UniProtKB-SubCell"/>
</dbReference>
<evidence type="ECO:0000256" key="3">
    <source>
        <dbReference type="ARBA" id="ARBA00023242"/>
    </source>
</evidence>
<protein>
    <submittedName>
        <fullName evidence="5">Putative microtubule-associated protein 1b</fullName>
    </submittedName>
</protein>
<keyword evidence="3" id="KW-0539">Nucleus</keyword>
<accession>U5ENW7</accession>
<comment type="subcellular location">
    <subcellularLocation>
        <location evidence="1">Nucleus</location>
        <location evidence="1">Nucleolus</location>
    </subcellularLocation>
</comment>
<dbReference type="InterPro" id="IPR028160">
    <property type="entry name" value="Slx9-like"/>
</dbReference>
<dbReference type="PANTHER" id="PTHR31109:SF2">
    <property type="entry name" value="RIBOSOME BIOGENESIS PROTEIN SLX9 HOMOLOG"/>
    <property type="match status" value="1"/>
</dbReference>
<name>U5ENW7_9DIPT</name>
<reference evidence="5" key="1">
    <citation type="journal article" date="2014" name="Insect Biochem. Mol. Biol.">
        <title>An insight into the sialome of the frog biting fly, Corethrella appendiculata.</title>
        <authorList>
            <person name="Ribeiro J.M.C."/>
            <person name="Chagas A.C."/>
            <person name="Pham V.M."/>
            <person name="Lounibos L.P."/>
            <person name="Calvo E."/>
        </authorList>
    </citation>
    <scope>NUCLEOTIDE SEQUENCE</scope>
    <source>
        <tissue evidence="5">Salivary glands</tissue>
    </source>
</reference>
<feature type="coiled-coil region" evidence="4">
    <location>
        <begin position="62"/>
        <end position="99"/>
    </location>
</feature>
<dbReference type="EMBL" id="GANO01003914">
    <property type="protein sequence ID" value="JAB55957.1"/>
    <property type="molecule type" value="mRNA"/>
</dbReference>
<evidence type="ECO:0000313" key="5">
    <source>
        <dbReference type="EMBL" id="JAB55957.1"/>
    </source>
</evidence>
<dbReference type="Pfam" id="PF15341">
    <property type="entry name" value="SLX9"/>
    <property type="match status" value="1"/>
</dbReference>
<organism evidence="5">
    <name type="scientific">Corethrella appendiculata</name>
    <dbReference type="NCBI Taxonomy" id="1370023"/>
    <lineage>
        <taxon>Eukaryota</taxon>
        <taxon>Metazoa</taxon>
        <taxon>Ecdysozoa</taxon>
        <taxon>Arthropoda</taxon>
        <taxon>Hexapoda</taxon>
        <taxon>Insecta</taxon>
        <taxon>Pterygota</taxon>
        <taxon>Neoptera</taxon>
        <taxon>Endopterygota</taxon>
        <taxon>Diptera</taxon>
        <taxon>Nematocera</taxon>
        <taxon>Culicoidea</taxon>
        <taxon>Chaoboridae</taxon>
        <taxon>Corethrella</taxon>
    </lineage>
</organism>
<evidence type="ECO:0000256" key="1">
    <source>
        <dbReference type="ARBA" id="ARBA00004604"/>
    </source>
</evidence>
<dbReference type="GO" id="GO:0030688">
    <property type="term" value="C:preribosome, small subunit precursor"/>
    <property type="evidence" value="ECO:0007669"/>
    <property type="project" value="InterPro"/>
</dbReference>
<evidence type="ECO:0000256" key="4">
    <source>
        <dbReference type="SAM" id="Coils"/>
    </source>
</evidence>
<sequence length="218" mass="25329">GKINKKLAIKKSEAVTVKGPFPIYKAKVVNLSDEIDECTFKKEIGKTDNSNIQESVKKLEARKQKKLKIKAIQKKLSKKEKLKLKKEEILKKIDLTQKAFKEDKARKKREKTVVTGDLKPLIDSLPSLDELFQFKTKAALKTGVPKFDRKVKSKPKPKSKLQIKEQKIQKKSIKFRKRCNNVMKILENENFKKNPREMIAEHLKKSRGSLFDRLMKVE</sequence>
<dbReference type="PANTHER" id="PTHR31109">
    <property type="entry name" value="PROTEIN FAM207A"/>
    <property type="match status" value="1"/>
</dbReference>
<evidence type="ECO:0000256" key="2">
    <source>
        <dbReference type="ARBA" id="ARBA00011022"/>
    </source>
</evidence>
<comment type="similarity">
    <text evidence="2">Belongs to the SLX9 family.</text>
</comment>
<dbReference type="GO" id="GO:0030686">
    <property type="term" value="C:90S preribosome"/>
    <property type="evidence" value="ECO:0007669"/>
    <property type="project" value="InterPro"/>
</dbReference>
<dbReference type="GO" id="GO:0000462">
    <property type="term" value="P:maturation of SSU-rRNA from tricistronic rRNA transcript (SSU-rRNA, 5.8S rRNA, LSU-rRNA)"/>
    <property type="evidence" value="ECO:0007669"/>
    <property type="project" value="InterPro"/>
</dbReference>
<feature type="non-terminal residue" evidence="5">
    <location>
        <position position="1"/>
    </location>
</feature>
<dbReference type="AlphaFoldDB" id="U5ENW7"/>
<proteinExistence type="evidence at transcript level"/>
<keyword evidence="4" id="KW-0175">Coiled coil</keyword>